<keyword evidence="1" id="KW-0769">Symport</keyword>
<dbReference type="HAMAP" id="MF_02062">
    <property type="entry name" value="GltS"/>
    <property type="match status" value="1"/>
</dbReference>
<feature type="transmembrane region" description="Helical" evidence="1">
    <location>
        <begin position="214"/>
        <end position="232"/>
    </location>
</feature>
<dbReference type="KEGG" id="marq:MARGE09_P0703"/>
<keyword evidence="1" id="KW-1133">Transmembrane helix</keyword>
<gene>
    <name evidence="1" type="primary">gltS</name>
    <name evidence="3" type="ORF">MARGE09_P0703</name>
</gene>
<reference evidence="3 4" key="1">
    <citation type="journal article" date="2022" name="IScience">
        <title>An ultrasensitive nanofiber-based assay for enzymatic hydrolysis and deep-sea microbial degradation of cellulose.</title>
        <authorList>
            <person name="Tsudome M."/>
            <person name="Tachioka M."/>
            <person name="Miyazaki M."/>
            <person name="Uchimura K."/>
            <person name="Tsuda M."/>
            <person name="Takaki Y."/>
            <person name="Deguchi S."/>
        </authorList>
    </citation>
    <scope>NUCLEOTIDE SEQUENCE [LARGE SCALE GENOMIC DNA]</scope>
    <source>
        <strain evidence="3 4">GE09</strain>
    </source>
</reference>
<feature type="transmembrane region" description="Helical" evidence="1">
    <location>
        <begin position="160"/>
        <end position="180"/>
    </location>
</feature>
<evidence type="ECO:0000256" key="1">
    <source>
        <dbReference type="HAMAP-Rule" id="MF_02062"/>
    </source>
</evidence>
<dbReference type="Pfam" id="PF03616">
    <property type="entry name" value="Glt_symporter"/>
    <property type="match status" value="1"/>
</dbReference>
<keyword evidence="4" id="KW-1185">Reference proteome</keyword>
<dbReference type="GO" id="GO:0005886">
    <property type="term" value="C:plasma membrane"/>
    <property type="evidence" value="ECO:0007669"/>
    <property type="project" value="UniProtKB-SubCell"/>
</dbReference>
<feature type="transmembrane region" description="Helical" evidence="1">
    <location>
        <begin position="94"/>
        <end position="115"/>
    </location>
</feature>
<keyword evidence="1" id="KW-0406">Ion transport</keyword>
<dbReference type="PANTHER" id="PTHR36178">
    <property type="entry name" value="SLR0625 PROTEIN"/>
    <property type="match status" value="1"/>
</dbReference>
<organism evidence="3 4">
    <name type="scientific">Marinagarivorans cellulosilyticus</name>
    <dbReference type="NCBI Taxonomy" id="2721545"/>
    <lineage>
        <taxon>Bacteria</taxon>
        <taxon>Pseudomonadati</taxon>
        <taxon>Pseudomonadota</taxon>
        <taxon>Gammaproteobacteria</taxon>
        <taxon>Cellvibrionales</taxon>
        <taxon>Cellvibrionaceae</taxon>
        <taxon>Marinagarivorans</taxon>
    </lineage>
</organism>
<name>A0AAN1WF74_9GAMM</name>
<keyword evidence="1" id="KW-0739">Sodium transport</keyword>
<dbReference type="PANTHER" id="PTHR36178:SF1">
    <property type="entry name" value="SODIUM_GLUTAMATE SYMPORTER"/>
    <property type="match status" value="1"/>
</dbReference>
<keyword evidence="1" id="KW-0472">Membrane</keyword>
<feature type="transmembrane region" description="Helical" evidence="1">
    <location>
        <begin position="39"/>
        <end position="58"/>
    </location>
</feature>
<comment type="function">
    <text evidence="1">Catalyzes the sodium-dependent transport of glutamate.</text>
</comment>
<dbReference type="AlphaFoldDB" id="A0AAN1WF74"/>
<evidence type="ECO:0000313" key="3">
    <source>
        <dbReference type="EMBL" id="BCD96503.1"/>
    </source>
</evidence>
<proteinExistence type="inferred from homology"/>
<feature type="transmembrane region" description="Helical" evidence="1">
    <location>
        <begin position="9"/>
        <end position="27"/>
    </location>
</feature>
<keyword evidence="1" id="KW-0915">Sodium</keyword>
<dbReference type="InterPro" id="IPR004445">
    <property type="entry name" value="GltS"/>
</dbReference>
<sequence length="398" mass="42112">MLELSERQTVIIAILVLFLGKLLNKHIKPLQEYNIPEPVTGGVLVSLLLGLIYFSANIEVRFQLDFRDAMLIVFFSTIGLSSRLITLLQGGKSLALLLVMAIGYLFIQNLTGLAISQVTALPSAVGVLGGSIALSGGHGTAIAWAPSFVSDYAVHNAMEIGIACATFGLVLGGIIGGPIAKHLINKHKLDAYQPQNITVGVTDKSSNRAIDVDSILISILVITITTGLGIQLDQFIASFGLQLPTFVSCLFVGILLTNTVPYALKNIDWPTGSPSLALISDLSLSLFLAMSLMGLQLWTLIDLAGPILLLLVAQVLVAAGYVIFVVFNVLGRDYNAAVAASGYAGLVMGATPTAIANMTAVTKKYGAAPKAFIIVPLVGAFFIDITNAIIIKFFLNLL</sequence>
<accession>A0AAN1WF74</accession>
<dbReference type="Proteomes" id="UP001320119">
    <property type="component" value="Chromosome"/>
</dbReference>
<protein>
    <recommendedName>
        <fullName evidence="1 2">Sodium/glutamate symporter</fullName>
    </recommendedName>
</protein>
<keyword evidence="1" id="KW-0812">Transmembrane</keyword>
<evidence type="ECO:0000313" key="4">
    <source>
        <dbReference type="Proteomes" id="UP001320119"/>
    </source>
</evidence>
<comment type="subcellular location">
    <subcellularLocation>
        <location evidence="1">Cell inner membrane</location>
        <topology evidence="1">Multi-pass membrane protein</topology>
    </subcellularLocation>
</comment>
<feature type="transmembrane region" description="Helical" evidence="1">
    <location>
        <begin position="337"/>
        <end position="359"/>
    </location>
</feature>
<feature type="transmembrane region" description="Helical" evidence="1">
    <location>
        <begin position="276"/>
        <end position="301"/>
    </location>
</feature>
<feature type="transmembrane region" description="Helical" evidence="1">
    <location>
        <begin position="307"/>
        <end position="330"/>
    </location>
</feature>
<keyword evidence="1" id="KW-0029">Amino-acid transport</keyword>
<dbReference type="EMBL" id="AP023086">
    <property type="protein sequence ID" value="BCD96503.1"/>
    <property type="molecule type" value="Genomic_DNA"/>
</dbReference>
<feature type="transmembrane region" description="Helical" evidence="1">
    <location>
        <begin position="244"/>
        <end position="264"/>
    </location>
</feature>
<evidence type="ECO:0000256" key="2">
    <source>
        <dbReference type="NCBIfam" id="TIGR00210"/>
    </source>
</evidence>
<keyword evidence="1" id="KW-0997">Cell inner membrane</keyword>
<dbReference type="GO" id="GO:0015813">
    <property type="term" value="P:L-glutamate transmembrane transport"/>
    <property type="evidence" value="ECO:0007669"/>
    <property type="project" value="UniProtKB-UniRule"/>
</dbReference>
<feature type="transmembrane region" description="Helical" evidence="1">
    <location>
        <begin position="371"/>
        <end position="395"/>
    </location>
</feature>
<keyword evidence="1" id="KW-0813">Transport</keyword>
<feature type="transmembrane region" description="Helical" evidence="1">
    <location>
        <begin position="127"/>
        <end position="148"/>
    </location>
</feature>
<comment type="similarity">
    <text evidence="1">Belongs to the glutamate:Na(+) symporter (ESS) (TC 2.A.27) family.</text>
</comment>
<keyword evidence="1" id="KW-1003">Cell membrane</keyword>
<dbReference type="GO" id="GO:0015501">
    <property type="term" value="F:glutamate:sodium symporter activity"/>
    <property type="evidence" value="ECO:0007669"/>
    <property type="project" value="UniProtKB-UniRule"/>
</dbReference>
<dbReference type="NCBIfam" id="TIGR00210">
    <property type="entry name" value="gltS"/>
    <property type="match status" value="1"/>
</dbReference>
<dbReference type="RefSeq" id="WP_236986000.1">
    <property type="nucleotide sequence ID" value="NZ_AP023086.1"/>
</dbReference>